<dbReference type="PANTHER" id="PTHR34817:SF1">
    <property type="entry name" value="NUCLEOTIDYLTRANSFERASE"/>
    <property type="match status" value="1"/>
</dbReference>
<gene>
    <name evidence="1" type="ORF">HNR73_007404</name>
</gene>
<reference evidence="1 2" key="1">
    <citation type="submission" date="2020-08" db="EMBL/GenBank/DDBJ databases">
        <title>Genomic Encyclopedia of Type Strains, Phase IV (KMG-IV): sequencing the most valuable type-strain genomes for metagenomic binning, comparative biology and taxonomic classification.</title>
        <authorList>
            <person name="Goeker M."/>
        </authorList>
    </citation>
    <scope>NUCLEOTIDE SEQUENCE [LARGE SCALE GENOMIC DNA]</scope>
    <source>
        <strain evidence="1 2">YIM 65646</strain>
    </source>
</reference>
<accession>A0A841G474</accession>
<evidence type="ECO:0008006" key="3">
    <source>
        <dbReference type="Google" id="ProtNLM"/>
    </source>
</evidence>
<dbReference type="AlphaFoldDB" id="A0A841G474"/>
<evidence type="ECO:0000313" key="1">
    <source>
        <dbReference type="EMBL" id="MBB6039509.1"/>
    </source>
</evidence>
<dbReference type="InterPro" id="IPR018775">
    <property type="entry name" value="RlaP"/>
</dbReference>
<dbReference type="PANTHER" id="PTHR34817">
    <property type="entry name" value="NUCLEOTIDYLTRANSFERASE"/>
    <property type="match status" value="1"/>
</dbReference>
<dbReference type="Proteomes" id="UP000548476">
    <property type="component" value="Unassembled WGS sequence"/>
</dbReference>
<comment type="caution">
    <text evidence="1">The sequence shown here is derived from an EMBL/GenBank/DDBJ whole genome shotgun (WGS) entry which is preliminary data.</text>
</comment>
<sequence length="251" mass="27298">MTLAVPEWAGEVVTEIGRPVAFTTVSGAHLYGFPSVDSDVDIRGVHVLGVREVIGLRTGPATLTREGVRDGVELDVVTHDLAKFARLMLKPNGYVLEQLLSPLVITTSELHRELSALAGRCVTRGHLRHYEGFARGQWELYEQTGELKPLLYTFRVLLTGIHLMRTGRIEADLRRLEGGPDYLDELMAAKREAEHEAAAGVVPAERIATDVETLRTELAAAAAESTLPDGLADDVEAAMDRIVVAGRLEAG</sequence>
<dbReference type="Pfam" id="PF10127">
    <property type="entry name" value="RlaP"/>
    <property type="match status" value="1"/>
</dbReference>
<name>A0A841G474_9ACTN</name>
<protein>
    <recommendedName>
        <fullName evidence="3">Nucleotidyltransferase</fullName>
    </recommendedName>
</protein>
<dbReference type="RefSeq" id="WP_184792582.1">
    <property type="nucleotide sequence ID" value="NZ_BONT01000084.1"/>
</dbReference>
<organism evidence="1 2">
    <name type="scientific">Phytomonospora endophytica</name>
    <dbReference type="NCBI Taxonomy" id="714109"/>
    <lineage>
        <taxon>Bacteria</taxon>
        <taxon>Bacillati</taxon>
        <taxon>Actinomycetota</taxon>
        <taxon>Actinomycetes</taxon>
        <taxon>Micromonosporales</taxon>
        <taxon>Micromonosporaceae</taxon>
        <taxon>Phytomonospora</taxon>
    </lineage>
</organism>
<dbReference type="EMBL" id="JACHGT010000022">
    <property type="protein sequence ID" value="MBB6039509.1"/>
    <property type="molecule type" value="Genomic_DNA"/>
</dbReference>
<proteinExistence type="predicted"/>
<keyword evidence="2" id="KW-1185">Reference proteome</keyword>
<evidence type="ECO:0000313" key="2">
    <source>
        <dbReference type="Proteomes" id="UP000548476"/>
    </source>
</evidence>